<evidence type="ECO:0000313" key="4">
    <source>
        <dbReference type="Proteomes" id="UP001495147"/>
    </source>
</evidence>
<dbReference type="PANTHER" id="PTHR43283:SF3">
    <property type="entry name" value="BETA-LACTAMASE FAMILY PROTEIN (AFU_ORTHOLOGUE AFUA_5G07500)"/>
    <property type="match status" value="1"/>
</dbReference>
<dbReference type="GO" id="GO:0016787">
    <property type="term" value="F:hydrolase activity"/>
    <property type="evidence" value="ECO:0007669"/>
    <property type="project" value="UniProtKB-KW"/>
</dbReference>
<keyword evidence="1" id="KW-0732">Signal</keyword>
<dbReference type="SUPFAM" id="SSF56601">
    <property type="entry name" value="beta-lactamase/transpeptidase-like"/>
    <property type="match status" value="1"/>
</dbReference>
<dbReference type="EMBL" id="JBDPZD010000003">
    <property type="protein sequence ID" value="MEO3692389.1"/>
    <property type="molecule type" value="Genomic_DNA"/>
</dbReference>
<protein>
    <submittedName>
        <fullName evidence="3">Serine hydrolase domain-containing protein</fullName>
        <ecNumber evidence="3">3.1.1.103</ecNumber>
    </submittedName>
</protein>
<organism evidence="3 4">
    <name type="scientific">Roseateles paludis</name>
    <dbReference type="NCBI Taxonomy" id="3145238"/>
    <lineage>
        <taxon>Bacteria</taxon>
        <taxon>Pseudomonadati</taxon>
        <taxon>Pseudomonadota</taxon>
        <taxon>Betaproteobacteria</taxon>
        <taxon>Burkholderiales</taxon>
        <taxon>Sphaerotilaceae</taxon>
        <taxon>Roseateles</taxon>
    </lineage>
</organism>
<keyword evidence="3" id="KW-0378">Hydrolase</keyword>
<dbReference type="Proteomes" id="UP001495147">
    <property type="component" value="Unassembled WGS sequence"/>
</dbReference>
<dbReference type="EC" id="3.1.1.103" evidence="3"/>
<dbReference type="Pfam" id="PF00144">
    <property type="entry name" value="Beta-lactamase"/>
    <property type="match status" value="1"/>
</dbReference>
<dbReference type="PANTHER" id="PTHR43283">
    <property type="entry name" value="BETA-LACTAMASE-RELATED"/>
    <property type="match status" value="1"/>
</dbReference>
<comment type="caution">
    <text evidence="3">The sequence shown here is derived from an EMBL/GenBank/DDBJ whole genome shotgun (WGS) entry which is preliminary data.</text>
</comment>
<reference evidence="3 4" key="1">
    <citation type="submission" date="2024-05" db="EMBL/GenBank/DDBJ databases">
        <title>Roseateles sp. DJS-2-20 16S ribosomal RNA gene Genome sequencing and assembly.</title>
        <authorList>
            <person name="Woo H."/>
        </authorList>
    </citation>
    <scope>NUCLEOTIDE SEQUENCE [LARGE SCALE GENOMIC DNA]</scope>
    <source>
        <strain evidence="3 4">DJS-2-20</strain>
    </source>
</reference>
<feature type="chain" id="PRO_5046946571" evidence="1">
    <location>
        <begin position="20"/>
        <end position="424"/>
    </location>
</feature>
<proteinExistence type="predicted"/>
<evidence type="ECO:0000256" key="1">
    <source>
        <dbReference type="SAM" id="SignalP"/>
    </source>
</evidence>
<feature type="signal peptide" evidence="1">
    <location>
        <begin position="1"/>
        <end position="19"/>
    </location>
</feature>
<gene>
    <name evidence="3" type="ORF">ABDJ85_12990</name>
</gene>
<feature type="domain" description="Beta-lactamase-related" evidence="2">
    <location>
        <begin position="29"/>
        <end position="407"/>
    </location>
</feature>
<accession>A0ABV0G3T1</accession>
<name>A0ABV0G3T1_9BURK</name>
<evidence type="ECO:0000259" key="2">
    <source>
        <dbReference type="Pfam" id="PF00144"/>
    </source>
</evidence>
<dbReference type="RefSeq" id="WP_347705207.1">
    <property type="nucleotide sequence ID" value="NZ_JBDPZD010000003.1"/>
</dbReference>
<dbReference type="InterPro" id="IPR001466">
    <property type="entry name" value="Beta-lactam-related"/>
</dbReference>
<evidence type="ECO:0000313" key="3">
    <source>
        <dbReference type="EMBL" id="MEO3692389.1"/>
    </source>
</evidence>
<dbReference type="InterPro" id="IPR012338">
    <property type="entry name" value="Beta-lactam/transpept-like"/>
</dbReference>
<keyword evidence="4" id="KW-1185">Reference proteome</keyword>
<dbReference type="Gene3D" id="3.40.710.10">
    <property type="entry name" value="DD-peptidase/beta-lactamase superfamily"/>
    <property type="match status" value="1"/>
</dbReference>
<sequence>MKTLRTLLLAALVPLTSLAAPLVVPTRLEATLSGMVQRGEVVGVSALVFEQGKEAYFGAFGMADREAGRAMSRDTLAVIYSMTKPVTAVALLQLQEQGKLQMDDPIEKHLPEFGNLRVWAGGTAADPQTVALDRPLTIRDLGRNTAGFAAGAGLPDGLKQLADEAWAGASWNTNLRGLARIAARLPLVHQPGARWRYDIPTNIQARLVEKVSGQPYDVYLAEHIFKPLGMTYTRYVVADQDADLGQLAATYVRQPDGSFQRQPDAQAHAFNRKNWAQKPGASGLVSTLDDYAQFARMLLAEGVGPNGARILKPETVRLMATNVLADSVTDRQWLPDKGNTGFGVNVGVRVGPPRHRDDVSGAPGEFFWDGAANTLFWVDPKHQIVTVLFSQFFPAGDARLNKAIRAAVYADEPEAFAGNRPPKP</sequence>
<dbReference type="InterPro" id="IPR050789">
    <property type="entry name" value="Diverse_Enzym_Activities"/>
</dbReference>